<dbReference type="HOGENOM" id="CLU_2590008_0_0_1"/>
<proteinExistence type="predicted"/>
<accession>A0A0D0CMT9</accession>
<dbReference type="Proteomes" id="UP000053593">
    <property type="component" value="Unassembled WGS sequence"/>
</dbReference>
<name>A0A0D0CMT9_9AGAR</name>
<gene>
    <name evidence="2" type="ORF">GYMLUDRAFT_244744</name>
</gene>
<reference evidence="2 3" key="1">
    <citation type="submission" date="2014-04" db="EMBL/GenBank/DDBJ databases">
        <title>Evolutionary Origins and Diversification of the Mycorrhizal Mutualists.</title>
        <authorList>
            <consortium name="DOE Joint Genome Institute"/>
            <consortium name="Mycorrhizal Genomics Consortium"/>
            <person name="Kohler A."/>
            <person name="Kuo A."/>
            <person name="Nagy L.G."/>
            <person name="Floudas D."/>
            <person name="Copeland A."/>
            <person name="Barry K.W."/>
            <person name="Cichocki N."/>
            <person name="Veneault-Fourrey C."/>
            <person name="LaButti K."/>
            <person name="Lindquist E.A."/>
            <person name="Lipzen A."/>
            <person name="Lundell T."/>
            <person name="Morin E."/>
            <person name="Murat C."/>
            <person name="Riley R."/>
            <person name="Ohm R."/>
            <person name="Sun H."/>
            <person name="Tunlid A."/>
            <person name="Henrissat B."/>
            <person name="Grigoriev I.V."/>
            <person name="Hibbett D.S."/>
            <person name="Martin F."/>
        </authorList>
    </citation>
    <scope>NUCLEOTIDE SEQUENCE [LARGE SCALE GENOMIC DNA]</scope>
    <source>
        <strain evidence="2 3">FD-317 M1</strain>
    </source>
</reference>
<dbReference type="AlphaFoldDB" id="A0A0D0CMT9"/>
<evidence type="ECO:0000313" key="3">
    <source>
        <dbReference type="Proteomes" id="UP000053593"/>
    </source>
</evidence>
<dbReference type="OrthoDB" id="3046725at2759"/>
<dbReference type="EMBL" id="KN834777">
    <property type="protein sequence ID" value="KIK59967.1"/>
    <property type="molecule type" value="Genomic_DNA"/>
</dbReference>
<keyword evidence="3" id="KW-1185">Reference proteome</keyword>
<evidence type="ECO:0000256" key="1">
    <source>
        <dbReference type="SAM" id="MobiDB-lite"/>
    </source>
</evidence>
<protein>
    <submittedName>
        <fullName evidence="2">Uncharacterized protein</fullName>
    </submittedName>
</protein>
<organism evidence="2 3">
    <name type="scientific">Collybiopsis luxurians FD-317 M1</name>
    <dbReference type="NCBI Taxonomy" id="944289"/>
    <lineage>
        <taxon>Eukaryota</taxon>
        <taxon>Fungi</taxon>
        <taxon>Dikarya</taxon>
        <taxon>Basidiomycota</taxon>
        <taxon>Agaricomycotina</taxon>
        <taxon>Agaricomycetes</taxon>
        <taxon>Agaricomycetidae</taxon>
        <taxon>Agaricales</taxon>
        <taxon>Marasmiineae</taxon>
        <taxon>Omphalotaceae</taxon>
        <taxon>Collybiopsis</taxon>
        <taxon>Collybiopsis luxurians</taxon>
    </lineage>
</organism>
<feature type="region of interest" description="Disordered" evidence="1">
    <location>
        <begin position="1"/>
        <end position="23"/>
    </location>
</feature>
<feature type="compositionally biased region" description="Polar residues" evidence="1">
    <location>
        <begin position="1"/>
        <end position="14"/>
    </location>
</feature>
<evidence type="ECO:0000313" key="2">
    <source>
        <dbReference type="EMBL" id="KIK59967.1"/>
    </source>
</evidence>
<sequence>MQDQTSLDNSSSVSYPKFGRFSDPDGYGGCIPSVKYLSDMLNKVIEQDESNANQHTACLAVDDLHKAPIGFHEVASGFPQ</sequence>